<feature type="domain" description="DUF7168" evidence="3">
    <location>
        <begin position="47"/>
        <end position="196"/>
    </location>
</feature>
<evidence type="ECO:0000259" key="2">
    <source>
        <dbReference type="Pfam" id="PF10979"/>
    </source>
</evidence>
<evidence type="ECO:0000313" key="5">
    <source>
        <dbReference type="Proteomes" id="UP000317365"/>
    </source>
</evidence>
<name>A0A515ETC4_9BURK</name>
<feature type="region of interest" description="Disordered" evidence="1">
    <location>
        <begin position="193"/>
        <end position="215"/>
    </location>
</feature>
<dbReference type="Proteomes" id="UP000317365">
    <property type="component" value="Chromosome"/>
</dbReference>
<dbReference type="InterPro" id="IPR024498">
    <property type="entry name" value="DUF2786"/>
</dbReference>
<dbReference type="RefSeq" id="WP_142813076.1">
    <property type="nucleotide sequence ID" value="NZ_CP036282.1"/>
</dbReference>
<evidence type="ECO:0000256" key="1">
    <source>
        <dbReference type="SAM" id="MobiDB-lite"/>
    </source>
</evidence>
<accession>A0A515ETC4</accession>
<dbReference type="KEGG" id="rhg:EXZ61_18045"/>
<gene>
    <name evidence="4" type="ORF">EXZ61_18045</name>
</gene>
<dbReference type="InterPro" id="IPR055592">
    <property type="entry name" value="DUF7168"/>
</dbReference>
<dbReference type="Pfam" id="PF23771">
    <property type="entry name" value="DUF7168"/>
    <property type="match status" value="1"/>
</dbReference>
<feature type="domain" description="DUF2786" evidence="2">
    <location>
        <begin position="6"/>
        <end position="42"/>
    </location>
</feature>
<protein>
    <submittedName>
        <fullName evidence="4">DUF2786 domain-containing protein</fullName>
    </submittedName>
</protein>
<evidence type="ECO:0000259" key="3">
    <source>
        <dbReference type="Pfam" id="PF23771"/>
    </source>
</evidence>
<organism evidence="4 5">
    <name type="scientific">Rhodoferax aquaticus</name>
    <dbReference type="NCBI Taxonomy" id="2527691"/>
    <lineage>
        <taxon>Bacteria</taxon>
        <taxon>Pseudomonadati</taxon>
        <taxon>Pseudomonadota</taxon>
        <taxon>Betaproteobacteria</taxon>
        <taxon>Burkholderiales</taxon>
        <taxon>Comamonadaceae</taxon>
        <taxon>Rhodoferax</taxon>
    </lineage>
</organism>
<proteinExistence type="predicted"/>
<dbReference type="AlphaFoldDB" id="A0A515ETC4"/>
<keyword evidence="5" id="KW-1185">Reference proteome</keyword>
<dbReference type="Pfam" id="PF10979">
    <property type="entry name" value="DUF2786"/>
    <property type="match status" value="1"/>
</dbReference>
<reference evidence="5" key="1">
    <citation type="submission" date="2019-02" db="EMBL/GenBank/DDBJ databases">
        <title>Complete genome sequence of Rhodoferax sp. Gr-4.</title>
        <authorList>
            <person name="Jin L."/>
        </authorList>
    </citation>
    <scope>NUCLEOTIDE SEQUENCE [LARGE SCALE GENOMIC DNA]</scope>
    <source>
        <strain evidence="5">Gr-4</strain>
    </source>
</reference>
<sequence>MNREQALSKIKKCLALAKSSNPHEAAAAMRQAQKLMAEHNLTETDVSLADVMEASAPARLNSITPWETTLAYMIAEAFGCDHLSKSSRHLTRSRDLIRKRDYVFVGIGAAPQVAGYAYDVLSRQCARDRLTHIRKQPKNCKPITKTARGDEFALGWVYGVRSLVEGFAGTERNQHLIEQYMAEHYPDLASAKVKDRAKGRNVSHNDSWEGRQAGKRAQLNRAVGGLDQRGLLA</sequence>
<dbReference type="InterPro" id="IPR016868">
    <property type="entry name" value="Phage_B3_Orf5"/>
</dbReference>
<evidence type="ECO:0000313" key="4">
    <source>
        <dbReference type="EMBL" id="QDL55924.1"/>
    </source>
</evidence>
<dbReference type="EMBL" id="CP036282">
    <property type="protein sequence ID" value="QDL55924.1"/>
    <property type="molecule type" value="Genomic_DNA"/>
</dbReference>
<reference evidence="5" key="2">
    <citation type="journal article" date="2020" name="Int. J. Syst. Evol. Microbiol.">
        <title>Genomic insights into a novel species Rhodoferax aquaticus sp. nov., isolated from freshwater.</title>
        <authorList>
            <person name="Li T."/>
            <person name="Zhuo Y."/>
            <person name="Jin C.Z."/>
            <person name="Wu X."/>
            <person name="Ko S.R."/>
            <person name="Jin F.J."/>
            <person name="Ahn C.Y."/>
            <person name="Oh H.M."/>
            <person name="Lee H.G."/>
            <person name="Jin L."/>
        </authorList>
    </citation>
    <scope>NUCLEOTIDE SEQUENCE [LARGE SCALE GENOMIC DNA]</scope>
    <source>
        <strain evidence="5">Gr-4</strain>
    </source>
</reference>
<dbReference type="PIRSF" id="PIRSF028111">
    <property type="entry name" value="UCP028111"/>
    <property type="match status" value="1"/>
</dbReference>